<evidence type="ECO:0000256" key="4">
    <source>
        <dbReference type="ARBA" id="ARBA00023002"/>
    </source>
</evidence>
<feature type="binding site" evidence="5">
    <location>
        <begin position="193"/>
        <end position="195"/>
    </location>
    <ligand>
        <name>substrate</name>
    </ligand>
</feature>
<accession>A0ABP8MHZ2</accession>
<proteinExistence type="inferred from homology"/>
<comment type="similarity">
    <text evidence="1 5">Belongs to the pyridoxamine 5'-phosphate oxidase family.</text>
</comment>
<comment type="cofactor">
    <cofactor evidence="5">
        <name>FMN</name>
        <dbReference type="ChEBI" id="CHEBI:58210"/>
    </cofactor>
    <text evidence="5">Binds 1 FMN per subunit.</text>
</comment>
<sequence length="228" mass="26201">MSIEKMRRTYTLSGLDKKDVDPDPMVQFDRWFTQAKESPLPEWFEVNAMTLSTADPQGAVTSRVVLLKQVKEGEFYFFTNYDSIKGKQLAANPQAALCFFWPHLERQIRIEGSVRKASRADAVAYFQSRPRESQLGALVSRQSSEVSSREDLETRMQELIAEHEGSEVPCPENWGGYALKPSWIEFWQGRPSRLHDRIAYRQNDHASAEGHASWDEGYPSWDIVRLSP</sequence>
<feature type="domain" description="Pyridoxamine 5'-phosphate oxidase N-terminal" evidence="6">
    <location>
        <begin position="45"/>
        <end position="157"/>
    </location>
</feature>
<keyword evidence="4 5" id="KW-0560">Oxidoreductase</keyword>
<feature type="binding site" evidence="5">
    <location>
        <position position="68"/>
    </location>
    <ligand>
        <name>substrate</name>
    </ligand>
</feature>
<feature type="binding site" evidence="5">
    <location>
        <position position="133"/>
    </location>
    <ligand>
        <name>substrate</name>
    </ligand>
</feature>
<feature type="binding site" evidence="5">
    <location>
        <position position="187"/>
    </location>
    <ligand>
        <name>FMN</name>
        <dbReference type="ChEBI" id="CHEBI:58210"/>
    </ligand>
</feature>
<feature type="binding site" evidence="5">
    <location>
        <position position="197"/>
    </location>
    <ligand>
        <name>FMN</name>
        <dbReference type="ChEBI" id="CHEBI:58210"/>
    </ligand>
</feature>
<comment type="pathway">
    <text evidence="5">Cofactor metabolism; pyridoxal 5'-phosphate salvage; pyridoxal 5'-phosphate from pyridoxine 5'-phosphate: step 1/1.</text>
</comment>
<organism evidence="8 9">
    <name type="scientific">Novipirellula rosea</name>
    <dbReference type="NCBI Taxonomy" id="1031540"/>
    <lineage>
        <taxon>Bacteria</taxon>
        <taxon>Pseudomonadati</taxon>
        <taxon>Planctomycetota</taxon>
        <taxon>Planctomycetia</taxon>
        <taxon>Pirellulales</taxon>
        <taxon>Pirellulaceae</taxon>
        <taxon>Novipirellula</taxon>
    </lineage>
</organism>
<dbReference type="NCBIfam" id="NF004231">
    <property type="entry name" value="PRK05679.1"/>
    <property type="match status" value="1"/>
</dbReference>
<feature type="binding site" evidence="5">
    <location>
        <begin position="142"/>
        <end position="143"/>
    </location>
    <ligand>
        <name>FMN</name>
        <dbReference type="ChEBI" id="CHEBI:58210"/>
    </ligand>
</feature>
<feature type="binding site" evidence="5">
    <location>
        <begin position="63"/>
        <end position="68"/>
    </location>
    <ligand>
        <name>FMN</name>
        <dbReference type="ChEBI" id="CHEBI:58210"/>
    </ligand>
</feature>
<dbReference type="Pfam" id="PF01243">
    <property type="entry name" value="PNPOx_N"/>
    <property type="match status" value="1"/>
</dbReference>
<evidence type="ECO:0000313" key="9">
    <source>
        <dbReference type="Proteomes" id="UP001500840"/>
    </source>
</evidence>
<name>A0ABP8MHZ2_9BACT</name>
<dbReference type="Proteomes" id="UP001500840">
    <property type="component" value="Unassembled WGS sequence"/>
</dbReference>
<comment type="subunit">
    <text evidence="5">Homodimer.</text>
</comment>
<dbReference type="EC" id="1.4.3.5" evidence="5"/>
<protein>
    <recommendedName>
        <fullName evidence="5">Pyridoxine/pyridoxamine 5'-phosphate oxidase</fullName>
        <ecNumber evidence="5">1.4.3.5</ecNumber>
    </recommendedName>
    <alternativeName>
        <fullName evidence="5">PNP/PMP oxidase</fullName>
        <shortName evidence="5">PNPOx</shortName>
    </alternativeName>
    <alternativeName>
        <fullName evidence="5">Pyridoxal 5'-phosphate synthase</fullName>
    </alternativeName>
</protein>
<evidence type="ECO:0000256" key="5">
    <source>
        <dbReference type="HAMAP-Rule" id="MF_01629"/>
    </source>
</evidence>
<dbReference type="InterPro" id="IPR019576">
    <property type="entry name" value="Pyridoxamine_oxidase_dimer_C"/>
</dbReference>
<dbReference type="PROSITE" id="PS01064">
    <property type="entry name" value="PYRIDOX_OXIDASE"/>
    <property type="match status" value="1"/>
</dbReference>
<dbReference type="Pfam" id="PF10590">
    <property type="entry name" value="PNP_phzG_C"/>
    <property type="match status" value="1"/>
</dbReference>
<feature type="binding site" evidence="5">
    <location>
        <begin position="78"/>
        <end position="79"/>
    </location>
    <ligand>
        <name>FMN</name>
        <dbReference type="ChEBI" id="CHEBI:58210"/>
    </ligand>
</feature>
<comment type="caution">
    <text evidence="8">The sequence shown here is derived from an EMBL/GenBank/DDBJ whole genome shotgun (WGS) entry which is preliminary data.</text>
</comment>
<dbReference type="PANTHER" id="PTHR10851">
    <property type="entry name" value="PYRIDOXINE-5-PHOSPHATE OXIDASE"/>
    <property type="match status" value="1"/>
</dbReference>
<feature type="binding site" evidence="5">
    <location>
        <position position="85"/>
    </location>
    <ligand>
        <name>FMN</name>
        <dbReference type="ChEBI" id="CHEBI:58210"/>
    </ligand>
</feature>
<dbReference type="InterPro" id="IPR012349">
    <property type="entry name" value="Split_barrel_FMN-bd"/>
</dbReference>
<dbReference type="SUPFAM" id="SSF50475">
    <property type="entry name" value="FMN-binding split barrel"/>
    <property type="match status" value="1"/>
</dbReference>
<dbReference type="EMBL" id="BAABGA010000018">
    <property type="protein sequence ID" value="GAA4449895.1"/>
    <property type="molecule type" value="Genomic_DNA"/>
</dbReference>
<comment type="function">
    <text evidence="5">Catalyzes the oxidation of either pyridoxine 5'-phosphate (PNP) or pyridoxamine 5'-phosphate (PMP) into pyridoxal 5'-phosphate (PLP).</text>
</comment>
<keyword evidence="3 5" id="KW-0288">FMN</keyword>
<feature type="binding site" evidence="5">
    <location>
        <position position="129"/>
    </location>
    <ligand>
        <name>substrate</name>
    </ligand>
</feature>
<evidence type="ECO:0000256" key="1">
    <source>
        <dbReference type="ARBA" id="ARBA00007301"/>
    </source>
</evidence>
<keyword evidence="5" id="KW-0664">Pyridoxine biosynthesis</keyword>
<evidence type="ECO:0000259" key="6">
    <source>
        <dbReference type="Pfam" id="PF01243"/>
    </source>
</evidence>
<keyword evidence="9" id="KW-1185">Reference proteome</keyword>
<dbReference type="InterPro" id="IPR011576">
    <property type="entry name" value="Pyridox_Oxase_N"/>
</dbReference>
<dbReference type="RefSeq" id="WP_345320839.1">
    <property type="nucleotide sequence ID" value="NZ_BAABGA010000018.1"/>
</dbReference>
<evidence type="ECO:0000256" key="3">
    <source>
        <dbReference type="ARBA" id="ARBA00022643"/>
    </source>
</evidence>
<comment type="pathway">
    <text evidence="5">Cofactor metabolism; pyridoxal 5'-phosphate salvage; pyridoxal 5'-phosphate from pyridoxamine 5'-phosphate: step 1/1.</text>
</comment>
<dbReference type="NCBIfam" id="TIGR00558">
    <property type="entry name" value="pdxH"/>
    <property type="match status" value="1"/>
</dbReference>
<dbReference type="PIRSF" id="PIRSF000190">
    <property type="entry name" value="Pyd_amn-ph_oxd"/>
    <property type="match status" value="1"/>
</dbReference>
<comment type="caution">
    <text evidence="5">Lacks conserved residue(s) required for the propagation of feature annotation.</text>
</comment>
<dbReference type="InterPro" id="IPR000659">
    <property type="entry name" value="Pyridox_Oxase"/>
</dbReference>
<evidence type="ECO:0000259" key="7">
    <source>
        <dbReference type="Pfam" id="PF10590"/>
    </source>
</evidence>
<dbReference type="Gene3D" id="2.30.110.10">
    <property type="entry name" value="Electron Transport, Fmn-binding Protein, Chain A"/>
    <property type="match status" value="1"/>
</dbReference>
<reference evidence="9" key="1">
    <citation type="journal article" date="2019" name="Int. J. Syst. Evol. Microbiol.">
        <title>The Global Catalogue of Microorganisms (GCM) 10K type strain sequencing project: providing services to taxonomists for standard genome sequencing and annotation.</title>
        <authorList>
            <consortium name="The Broad Institute Genomics Platform"/>
            <consortium name="The Broad Institute Genome Sequencing Center for Infectious Disease"/>
            <person name="Wu L."/>
            <person name="Ma J."/>
        </authorList>
    </citation>
    <scope>NUCLEOTIDE SEQUENCE [LARGE SCALE GENOMIC DNA]</scope>
    <source>
        <strain evidence="9">JCM 17759</strain>
    </source>
</reference>
<dbReference type="InterPro" id="IPR019740">
    <property type="entry name" value="Pyridox_Oxase_CS"/>
</dbReference>
<feature type="binding site" evidence="5">
    <location>
        <position position="107"/>
    </location>
    <ligand>
        <name>FMN</name>
        <dbReference type="ChEBI" id="CHEBI:58210"/>
    </ligand>
</feature>
<evidence type="ECO:0000256" key="2">
    <source>
        <dbReference type="ARBA" id="ARBA00022630"/>
    </source>
</evidence>
<comment type="catalytic activity">
    <reaction evidence="5">
        <text>pyridoxamine 5'-phosphate + O2 + H2O = pyridoxal 5'-phosphate + H2O2 + NH4(+)</text>
        <dbReference type="Rhea" id="RHEA:15817"/>
        <dbReference type="ChEBI" id="CHEBI:15377"/>
        <dbReference type="ChEBI" id="CHEBI:15379"/>
        <dbReference type="ChEBI" id="CHEBI:16240"/>
        <dbReference type="ChEBI" id="CHEBI:28938"/>
        <dbReference type="ChEBI" id="CHEBI:58451"/>
        <dbReference type="ChEBI" id="CHEBI:597326"/>
        <dbReference type="EC" id="1.4.3.5"/>
    </reaction>
</comment>
<dbReference type="HAMAP" id="MF_01629">
    <property type="entry name" value="PdxH"/>
    <property type="match status" value="1"/>
</dbReference>
<feature type="domain" description="Pyridoxine 5'-phosphate oxidase dimerisation C-terminal" evidence="7">
    <location>
        <begin position="174"/>
        <end position="228"/>
    </location>
</feature>
<keyword evidence="2 5" id="KW-0285">Flavoprotein</keyword>
<feature type="binding site" evidence="5">
    <location>
        <position position="125"/>
    </location>
    <ligand>
        <name>substrate</name>
    </ligand>
</feature>
<evidence type="ECO:0000313" key="8">
    <source>
        <dbReference type="EMBL" id="GAA4449895.1"/>
    </source>
</evidence>
<dbReference type="PANTHER" id="PTHR10851:SF0">
    <property type="entry name" value="PYRIDOXINE-5'-PHOSPHATE OXIDASE"/>
    <property type="match status" value="1"/>
</dbReference>
<comment type="catalytic activity">
    <reaction evidence="5">
        <text>pyridoxine 5'-phosphate + O2 = pyridoxal 5'-phosphate + H2O2</text>
        <dbReference type="Rhea" id="RHEA:15149"/>
        <dbReference type="ChEBI" id="CHEBI:15379"/>
        <dbReference type="ChEBI" id="CHEBI:16240"/>
        <dbReference type="ChEBI" id="CHEBI:58589"/>
        <dbReference type="ChEBI" id="CHEBI:597326"/>
        <dbReference type="EC" id="1.4.3.5"/>
    </reaction>
</comment>
<gene>
    <name evidence="5 8" type="primary">pdxH</name>
    <name evidence="8" type="ORF">GCM10023156_15240</name>
</gene>